<accession>A0A2U2XHH4</accession>
<keyword evidence="3" id="KW-1185">Reference proteome</keyword>
<sequence length="311" mass="35565">MDSYNEYTSQTITLKPDYEGEVTATLISSNANAGNRKSVLYVHGFIDYFFHGHMGKEFNANEFDFYALDLRKYGRSLMEHQHPNYCKSIEEYYEELTLAIRQIHETSNGEVILLAHSTGGLITSNYMNYGEEKDLVKALVLNSPFFDFNMSAIEKAAALTVSKPIGGLFKYSKIEGALSPAYAESIHKDYYGEWSFNLDWKPIEGFPTYFKWIGAIRKGHKNLKKSDIKSPVLVMHSSSSERISKYSEKATHQDIVLDIEDIKRVGEKLGSQVTLLEIEDGLHDLFLSKEPVRNKAFQEMFDWLNKLESSE</sequence>
<evidence type="ECO:0000313" key="2">
    <source>
        <dbReference type="EMBL" id="PWH87248.1"/>
    </source>
</evidence>
<dbReference type="RefSeq" id="WP_109358327.1">
    <property type="nucleotide sequence ID" value="NZ_QFRJ01000001.1"/>
</dbReference>
<dbReference type="EMBL" id="QFRJ01000001">
    <property type="protein sequence ID" value="PWH87248.1"/>
    <property type="molecule type" value="Genomic_DNA"/>
</dbReference>
<dbReference type="Pfam" id="PF12146">
    <property type="entry name" value="Hydrolase_4"/>
    <property type="match status" value="1"/>
</dbReference>
<protein>
    <submittedName>
        <fullName evidence="2">Alpha/beta hydrolase</fullName>
    </submittedName>
</protein>
<reference evidence="2 3" key="1">
    <citation type="submission" date="2018-05" db="EMBL/GenBank/DDBJ databases">
        <title>Brumimicrobium oceani sp. nov., isolated from coastal sediment.</title>
        <authorList>
            <person name="Kou Y."/>
        </authorList>
    </citation>
    <scope>NUCLEOTIDE SEQUENCE [LARGE SCALE GENOMIC DNA]</scope>
    <source>
        <strain evidence="2 3">C305</strain>
    </source>
</reference>
<dbReference type="SUPFAM" id="SSF53474">
    <property type="entry name" value="alpha/beta-Hydrolases"/>
    <property type="match status" value="1"/>
</dbReference>
<dbReference type="OrthoDB" id="9801217at2"/>
<proteinExistence type="predicted"/>
<comment type="caution">
    <text evidence="2">The sequence shown here is derived from an EMBL/GenBank/DDBJ whole genome shotgun (WGS) entry which is preliminary data.</text>
</comment>
<keyword evidence="2" id="KW-0378">Hydrolase</keyword>
<evidence type="ECO:0000313" key="3">
    <source>
        <dbReference type="Proteomes" id="UP000245370"/>
    </source>
</evidence>
<dbReference type="AlphaFoldDB" id="A0A2U2XHH4"/>
<dbReference type="InterPro" id="IPR022742">
    <property type="entry name" value="Hydrolase_4"/>
</dbReference>
<dbReference type="InterPro" id="IPR029058">
    <property type="entry name" value="AB_hydrolase_fold"/>
</dbReference>
<evidence type="ECO:0000259" key="1">
    <source>
        <dbReference type="Pfam" id="PF12146"/>
    </source>
</evidence>
<dbReference type="Gene3D" id="3.40.50.1820">
    <property type="entry name" value="alpha/beta hydrolase"/>
    <property type="match status" value="1"/>
</dbReference>
<reference evidence="2 3" key="2">
    <citation type="submission" date="2018-05" db="EMBL/GenBank/DDBJ databases">
        <authorList>
            <person name="Lanie J.A."/>
            <person name="Ng W.-L."/>
            <person name="Kazmierczak K.M."/>
            <person name="Andrzejewski T.M."/>
            <person name="Davidsen T.M."/>
            <person name="Wayne K.J."/>
            <person name="Tettelin H."/>
            <person name="Glass J.I."/>
            <person name="Rusch D."/>
            <person name="Podicherti R."/>
            <person name="Tsui H.-C.T."/>
            <person name="Winkler M.E."/>
        </authorList>
    </citation>
    <scope>NUCLEOTIDE SEQUENCE [LARGE SCALE GENOMIC DNA]</scope>
    <source>
        <strain evidence="2 3">C305</strain>
    </source>
</reference>
<dbReference type="GO" id="GO:0016787">
    <property type="term" value="F:hydrolase activity"/>
    <property type="evidence" value="ECO:0007669"/>
    <property type="project" value="UniProtKB-KW"/>
</dbReference>
<gene>
    <name evidence="2" type="ORF">DIT68_02375</name>
</gene>
<dbReference type="Proteomes" id="UP000245370">
    <property type="component" value="Unassembled WGS sequence"/>
</dbReference>
<feature type="domain" description="Serine aminopeptidase S33" evidence="1">
    <location>
        <begin position="35"/>
        <end position="287"/>
    </location>
</feature>
<dbReference type="PANTHER" id="PTHR11614">
    <property type="entry name" value="PHOSPHOLIPASE-RELATED"/>
    <property type="match status" value="1"/>
</dbReference>
<organism evidence="2 3">
    <name type="scientific">Brumimicrobium oceani</name>
    <dbReference type="NCBI Taxonomy" id="2100725"/>
    <lineage>
        <taxon>Bacteria</taxon>
        <taxon>Pseudomonadati</taxon>
        <taxon>Bacteroidota</taxon>
        <taxon>Flavobacteriia</taxon>
        <taxon>Flavobacteriales</taxon>
        <taxon>Crocinitomicaceae</taxon>
        <taxon>Brumimicrobium</taxon>
    </lineage>
</organism>
<name>A0A2U2XHH4_9FLAO</name>
<dbReference type="InterPro" id="IPR051044">
    <property type="entry name" value="MAG_DAG_Lipase"/>
</dbReference>